<comment type="caution">
    <text evidence="1">The sequence shown here is derived from an EMBL/GenBank/DDBJ whole genome shotgun (WGS) entry which is preliminary data.</text>
</comment>
<evidence type="ECO:0000313" key="2">
    <source>
        <dbReference type="Proteomes" id="UP000231322"/>
    </source>
</evidence>
<organism evidence="1 2">
    <name type="scientific">Clostridium combesii</name>
    <dbReference type="NCBI Taxonomy" id="39481"/>
    <lineage>
        <taxon>Bacteria</taxon>
        <taxon>Bacillati</taxon>
        <taxon>Bacillota</taxon>
        <taxon>Clostridia</taxon>
        <taxon>Eubacteriales</taxon>
        <taxon>Clostridiaceae</taxon>
        <taxon>Clostridium</taxon>
    </lineage>
</organism>
<sequence>MEVSGSSMDSGGETIYLRKTLYTIIELYSFSLESNIQFL</sequence>
<dbReference type="Proteomes" id="UP000231322">
    <property type="component" value="Unassembled WGS sequence"/>
</dbReference>
<protein>
    <submittedName>
        <fullName evidence="1">Uncharacterized protein</fullName>
    </submittedName>
</protein>
<dbReference type="AlphaFoldDB" id="A0A2G7HJN2"/>
<name>A0A2G7HJN2_9CLOT</name>
<gene>
    <name evidence="1" type="ORF">CS538_05715</name>
</gene>
<dbReference type="EMBL" id="PEIK01000003">
    <property type="protein sequence ID" value="PIH05327.1"/>
    <property type="molecule type" value="Genomic_DNA"/>
</dbReference>
<keyword evidence="2" id="KW-1185">Reference proteome</keyword>
<proteinExistence type="predicted"/>
<evidence type="ECO:0000313" key="1">
    <source>
        <dbReference type="EMBL" id="PIH05327.1"/>
    </source>
</evidence>
<reference evidence="1 2" key="1">
    <citation type="submission" date="2017-10" db="EMBL/GenBank/DDBJ databases">
        <title>Reclassification of Eubacterium combesii and discrepancies in the nomenclature of botulinum neurotoxin producing clostridia. Request for an Opinion.</title>
        <authorList>
            <person name="Dobritsa A.P."/>
            <person name="Kutumbaka K.K."/>
            <person name="Samadpour M."/>
        </authorList>
    </citation>
    <scope>NUCLEOTIDE SEQUENCE [LARGE SCALE GENOMIC DNA]</scope>
    <source>
        <strain evidence="1 2">DSM 20696</strain>
    </source>
</reference>
<accession>A0A2G7HJN2</accession>